<evidence type="ECO:0000256" key="1">
    <source>
        <dbReference type="SAM" id="Phobius"/>
    </source>
</evidence>
<dbReference type="Proteomes" id="UP001160148">
    <property type="component" value="Unassembled WGS sequence"/>
</dbReference>
<comment type="caution">
    <text evidence="3">The sequence shown here is derived from an EMBL/GenBank/DDBJ whole genome shotgun (WGS) entry which is preliminary data.</text>
</comment>
<dbReference type="InterPro" id="IPR000731">
    <property type="entry name" value="SSD"/>
</dbReference>
<organism evidence="3 4">
    <name type="scientific">Macrosiphum euphorbiae</name>
    <name type="common">potato aphid</name>
    <dbReference type="NCBI Taxonomy" id="13131"/>
    <lineage>
        <taxon>Eukaryota</taxon>
        <taxon>Metazoa</taxon>
        <taxon>Ecdysozoa</taxon>
        <taxon>Arthropoda</taxon>
        <taxon>Hexapoda</taxon>
        <taxon>Insecta</taxon>
        <taxon>Pterygota</taxon>
        <taxon>Neoptera</taxon>
        <taxon>Paraneoptera</taxon>
        <taxon>Hemiptera</taxon>
        <taxon>Sternorrhyncha</taxon>
        <taxon>Aphidomorpha</taxon>
        <taxon>Aphidoidea</taxon>
        <taxon>Aphididae</taxon>
        <taxon>Macrosiphini</taxon>
        <taxon>Macrosiphum</taxon>
    </lineage>
</organism>
<gene>
    <name evidence="3" type="ORF">MEUPH1_LOCUS26927</name>
</gene>
<proteinExistence type="predicted"/>
<feature type="domain" description="SSD" evidence="2">
    <location>
        <begin position="25"/>
        <end position="78"/>
    </location>
</feature>
<keyword evidence="1" id="KW-0812">Transmembrane</keyword>
<feature type="transmembrane region" description="Helical" evidence="1">
    <location>
        <begin position="24"/>
        <end position="44"/>
    </location>
</feature>
<sequence length="93" mass="10729">MDFLVFNVCFQSHADARTDEPHAIDVIFMTLIRCIAVLYCHYLFNDFRQLDSKYVLGIAAMFTVFSSFVFSTIVIHYLNGHLKDVPIPISFNC</sequence>
<keyword evidence="4" id="KW-1185">Reference proteome</keyword>
<name>A0AAV0Y0B2_9HEMI</name>
<dbReference type="PROSITE" id="PS50156">
    <property type="entry name" value="SSD"/>
    <property type="match status" value="1"/>
</dbReference>
<keyword evidence="1" id="KW-1133">Transmembrane helix</keyword>
<protein>
    <recommendedName>
        <fullName evidence="2">SSD domain-containing protein</fullName>
    </recommendedName>
</protein>
<accession>A0AAV0Y0B2</accession>
<reference evidence="3 4" key="1">
    <citation type="submission" date="2023-01" db="EMBL/GenBank/DDBJ databases">
        <authorList>
            <person name="Whitehead M."/>
        </authorList>
    </citation>
    <scope>NUCLEOTIDE SEQUENCE [LARGE SCALE GENOMIC DNA]</scope>
</reference>
<keyword evidence="1" id="KW-0472">Membrane</keyword>
<dbReference type="AlphaFoldDB" id="A0AAV0Y0B2"/>
<dbReference type="EMBL" id="CARXXK010001085">
    <property type="protein sequence ID" value="CAI6373137.1"/>
    <property type="molecule type" value="Genomic_DNA"/>
</dbReference>
<feature type="transmembrane region" description="Helical" evidence="1">
    <location>
        <begin position="56"/>
        <end position="78"/>
    </location>
</feature>
<evidence type="ECO:0000313" key="3">
    <source>
        <dbReference type="EMBL" id="CAI6373137.1"/>
    </source>
</evidence>
<evidence type="ECO:0000313" key="4">
    <source>
        <dbReference type="Proteomes" id="UP001160148"/>
    </source>
</evidence>
<evidence type="ECO:0000259" key="2">
    <source>
        <dbReference type="PROSITE" id="PS50156"/>
    </source>
</evidence>